<dbReference type="InterPro" id="IPR004101">
    <property type="entry name" value="Mur_ligase_C"/>
</dbReference>
<dbReference type="SUPFAM" id="SSF53244">
    <property type="entry name" value="MurD-like peptide ligases, peptide-binding domain"/>
    <property type="match status" value="1"/>
</dbReference>
<dbReference type="Gene3D" id="3.40.1190.10">
    <property type="entry name" value="Mur-like, catalytic domain"/>
    <property type="match status" value="1"/>
</dbReference>
<evidence type="ECO:0000256" key="4">
    <source>
        <dbReference type="ARBA" id="ARBA00005150"/>
    </source>
</evidence>
<dbReference type="GO" id="GO:0008841">
    <property type="term" value="F:dihydrofolate synthase activity"/>
    <property type="evidence" value="ECO:0007669"/>
    <property type="project" value="UniProtKB-EC"/>
</dbReference>
<organism evidence="24">
    <name type="scientific">Thermorudis peleae</name>
    <dbReference type="NCBI Taxonomy" id="1382356"/>
    <lineage>
        <taxon>Bacteria</taxon>
        <taxon>Pseudomonadati</taxon>
        <taxon>Thermomicrobiota</taxon>
        <taxon>Thermomicrobia</taxon>
        <taxon>Thermomicrobia incertae sedis</taxon>
        <taxon>Thermorudis</taxon>
    </lineage>
</organism>
<dbReference type="AlphaFoldDB" id="A0A831TDI6"/>
<dbReference type="Pfam" id="PF08245">
    <property type="entry name" value="Mur_ligase_M"/>
    <property type="match status" value="1"/>
</dbReference>
<evidence type="ECO:0000256" key="21">
    <source>
        <dbReference type="ARBA" id="ARBA00049161"/>
    </source>
</evidence>
<name>A0A831TDI6_9BACT</name>
<dbReference type="GO" id="GO:0046656">
    <property type="term" value="P:folic acid biosynthetic process"/>
    <property type="evidence" value="ECO:0007669"/>
    <property type="project" value="UniProtKB-KW"/>
</dbReference>
<accession>A0A831TDI6</accession>
<comment type="cofactor">
    <cofactor evidence="1">
        <name>Mg(2+)</name>
        <dbReference type="ChEBI" id="CHEBI:18420"/>
    </cofactor>
</comment>
<dbReference type="InterPro" id="IPR036565">
    <property type="entry name" value="Mur-like_cat_sf"/>
</dbReference>
<gene>
    <name evidence="24" type="ORF">ENP34_03195</name>
</gene>
<evidence type="ECO:0000256" key="2">
    <source>
        <dbReference type="ARBA" id="ARBA00002714"/>
    </source>
</evidence>
<dbReference type="PANTHER" id="PTHR11136">
    <property type="entry name" value="FOLYLPOLYGLUTAMATE SYNTHASE-RELATED"/>
    <property type="match status" value="1"/>
</dbReference>
<dbReference type="GO" id="GO:0005524">
    <property type="term" value="F:ATP binding"/>
    <property type="evidence" value="ECO:0007669"/>
    <property type="project" value="UniProtKB-KW"/>
</dbReference>
<comment type="similarity">
    <text evidence="5">Belongs to the folylpolyglutamate synthase family.</text>
</comment>
<dbReference type="FunFam" id="3.40.1190.10:FF:000011">
    <property type="entry name" value="Folylpolyglutamate synthase/dihydrofolate synthase"/>
    <property type="match status" value="1"/>
</dbReference>
<evidence type="ECO:0000256" key="6">
    <source>
        <dbReference type="ARBA" id="ARBA00013023"/>
    </source>
</evidence>
<keyword evidence="12" id="KW-0067">ATP-binding</keyword>
<protein>
    <recommendedName>
        <fullName evidence="8">Dihydrofolate synthase/folylpolyglutamate synthase</fullName>
        <ecNumber evidence="6">6.3.2.12</ecNumber>
        <ecNumber evidence="7">6.3.2.17</ecNumber>
    </recommendedName>
    <alternativeName>
        <fullName evidence="17">Folylpoly-gamma-glutamate synthetase-dihydrofolate synthetase</fullName>
    </alternativeName>
    <alternativeName>
        <fullName evidence="15">Folylpolyglutamate synthetase</fullName>
    </alternativeName>
    <alternativeName>
        <fullName evidence="16">Tetrahydrofolylpolyglutamate synthase</fullName>
    </alternativeName>
</protein>
<dbReference type="GO" id="GO:0046872">
    <property type="term" value="F:metal ion binding"/>
    <property type="evidence" value="ECO:0007669"/>
    <property type="project" value="UniProtKB-KW"/>
</dbReference>
<keyword evidence="13" id="KW-0460">Magnesium</keyword>
<evidence type="ECO:0000256" key="9">
    <source>
        <dbReference type="ARBA" id="ARBA00022598"/>
    </source>
</evidence>
<dbReference type="InterPro" id="IPR001645">
    <property type="entry name" value="Folylpolyglutamate_synth"/>
</dbReference>
<feature type="domain" description="Mur ligase C-terminal" evidence="22">
    <location>
        <begin position="319"/>
        <end position="440"/>
    </location>
</feature>
<feature type="domain" description="Mur ligase central" evidence="23">
    <location>
        <begin position="68"/>
        <end position="292"/>
    </location>
</feature>
<evidence type="ECO:0000256" key="18">
    <source>
        <dbReference type="ARBA" id="ARBA00047493"/>
    </source>
</evidence>
<dbReference type="InterPro" id="IPR036615">
    <property type="entry name" value="Mur_ligase_C_dom_sf"/>
</dbReference>
<evidence type="ECO:0000313" key="24">
    <source>
        <dbReference type="EMBL" id="HEG90436.1"/>
    </source>
</evidence>
<evidence type="ECO:0000256" key="13">
    <source>
        <dbReference type="ARBA" id="ARBA00022842"/>
    </source>
</evidence>
<dbReference type="GO" id="GO:0004326">
    <property type="term" value="F:tetrahydrofolylpolyglutamate synthase activity"/>
    <property type="evidence" value="ECO:0007669"/>
    <property type="project" value="UniProtKB-EC"/>
</dbReference>
<comment type="function">
    <text evidence="2">Functions in two distinct reactions of the de novo folate biosynthetic pathway. Catalyzes the addition of a glutamate residue to dihydropteroate (7,8-dihydropteroate or H2Pte) to form dihydrofolate (7,8-dihydrofolate monoglutamate or H2Pte-Glu). Also catalyzes successive additions of L-glutamate to tetrahydrofolate or 10-formyltetrahydrofolate or 5,10-methylenetetrahydrofolate, leading to folylpolyglutamate derivatives.</text>
</comment>
<evidence type="ECO:0000256" key="10">
    <source>
        <dbReference type="ARBA" id="ARBA00022723"/>
    </source>
</evidence>
<dbReference type="EC" id="6.3.2.12" evidence="6"/>
<evidence type="ECO:0000256" key="1">
    <source>
        <dbReference type="ARBA" id="ARBA00001946"/>
    </source>
</evidence>
<evidence type="ECO:0000259" key="23">
    <source>
        <dbReference type="Pfam" id="PF08245"/>
    </source>
</evidence>
<evidence type="ECO:0000256" key="5">
    <source>
        <dbReference type="ARBA" id="ARBA00008276"/>
    </source>
</evidence>
<dbReference type="NCBIfam" id="TIGR01499">
    <property type="entry name" value="folC"/>
    <property type="match status" value="1"/>
</dbReference>
<comment type="catalytic activity">
    <reaction evidence="21">
        <text>7,8-dihydropteroate + L-glutamate + ATP = 7,8-dihydrofolate + ADP + phosphate + H(+)</text>
        <dbReference type="Rhea" id="RHEA:23584"/>
        <dbReference type="ChEBI" id="CHEBI:15378"/>
        <dbReference type="ChEBI" id="CHEBI:17839"/>
        <dbReference type="ChEBI" id="CHEBI:29985"/>
        <dbReference type="ChEBI" id="CHEBI:30616"/>
        <dbReference type="ChEBI" id="CHEBI:43474"/>
        <dbReference type="ChEBI" id="CHEBI:57451"/>
        <dbReference type="ChEBI" id="CHEBI:456216"/>
        <dbReference type="EC" id="6.3.2.12"/>
    </reaction>
</comment>
<sequence>MTESVEQALAQYRWAAEYLLGLIQGPPSPPPGATTEEIRARAKARLERLAGFLDFIGRPQDAYPSVHVTGTSGKGSTATFIASILTQAGYRTGLHLSPYLQVETEKLQISGRLLPADRFARYVAELDGLVGSWTARGGQRLTYGEFWVALTFLAFARERVDVAVVEVGAGGRFDLTNVLQPEVAVITSVGLDHVRTLGPTLLDIAWHKAGIIKDGRPAVTTVTDPGPLAVIRQEAELQAAPLDVLYPGQDYAELECDEQGSRMLDLRRGRVYRIGLPGRFQVANAAVAIAAVEKLGHLPRGEVSAETIAAGLEQARIPGRVEVVQVTPQVVLDGAHNPDKVGALLESLRCLRHPRRRIVVYGVLEGHDATAMAQQLSAAADQVVVTAPAAVQREHAPLELLVETFQAQGCPAVAIPEPLEAVDWALEQAEPDDQVLVTGSLYLVGQARERWYPASEIVLQCSCWPLITTRQGERAS</sequence>
<evidence type="ECO:0000256" key="17">
    <source>
        <dbReference type="ARBA" id="ARBA00032510"/>
    </source>
</evidence>
<evidence type="ECO:0000256" key="11">
    <source>
        <dbReference type="ARBA" id="ARBA00022741"/>
    </source>
</evidence>
<dbReference type="Gene3D" id="3.90.190.20">
    <property type="entry name" value="Mur ligase, C-terminal domain"/>
    <property type="match status" value="1"/>
</dbReference>
<keyword evidence="9" id="KW-0436">Ligase</keyword>
<comment type="pathway">
    <text evidence="3">Cofactor biosynthesis; tetrahydrofolate biosynthesis; 7,8-dihydrofolate from 2-amino-4-hydroxy-6-hydroxymethyl-7,8-dihydropteridine diphosphate and 4-aminobenzoate: step 2/2.</text>
</comment>
<keyword evidence="14" id="KW-0289">Folate biosynthesis</keyword>
<evidence type="ECO:0000256" key="3">
    <source>
        <dbReference type="ARBA" id="ARBA00004799"/>
    </source>
</evidence>
<dbReference type="PIRSF" id="PIRSF001563">
    <property type="entry name" value="Folylpolyglu_synth"/>
    <property type="match status" value="1"/>
</dbReference>
<evidence type="ECO:0000256" key="19">
    <source>
        <dbReference type="ARBA" id="ARBA00047808"/>
    </source>
</evidence>
<dbReference type="GO" id="GO:0005737">
    <property type="term" value="C:cytoplasm"/>
    <property type="evidence" value="ECO:0007669"/>
    <property type="project" value="TreeGrafter"/>
</dbReference>
<dbReference type="EC" id="6.3.2.17" evidence="7"/>
<evidence type="ECO:0000256" key="14">
    <source>
        <dbReference type="ARBA" id="ARBA00022909"/>
    </source>
</evidence>
<evidence type="ECO:0000256" key="16">
    <source>
        <dbReference type="ARBA" id="ARBA00030592"/>
    </source>
</evidence>
<evidence type="ECO:0000256" key="8">
    <source>
        <dbReference type="ARBA" id="ARBA00019357"/>
    </source>
</evidence>
<dbReference type="Pfam" id="PF02875">
    <property type="entry name" value="Mur_ligase_C"/>
    <property type="match status" value="1"/>
</dbReference>
<comment type="catalytic activity">
    <reaction evidence="19">
        <text>10-formyltetrahydrofolyl-(gamma-L-Glu)(n) + L-glutamate + ATP = 10-formyltetrahydrofolyl-(gamma-L-Glu)(n+1) + ADP + phosphate + H(+)</text>
        <dbReference type="Rhea" id="RHEA:51904"/>
        <dbReference type="Rhea" id="RHEA-COMP:13088"/>
        <dbReference type="Rhea" id="RHEA-COMP:14300"/>
        <dbReference type="ChEBI" id="CHEBI:15378"/>
        <dbReference type="ChEBI" id="CHEBI:29985"/>
        <dbReference type="ChEBI" id="CHEBI:30616"/>
        <dbReference type="ChEBI" id="CHEBI:43474"/>
        <dbReference type="ChEBI" id="CHEBI:134413"/>
        <dbReference type="ChEBI" id="CHEBI:456216"/>
        <dbReference type="EC" id="6.3.2.17"/>
    </reaction>
</comment>
<reference evidence="24" key="1">
    <citation type="journal article" date="2020" name="mSystems">
        <title>Genome- and Community-Level Interaction Insights into Carbon Utilization and Element Cycling Functions of Hydrothermarchaeota in Hydrothermal Sediment.</title>
        <authorList>
            <person name="Zhou Z."/>
            <person name="Liu Y."/>
            <person name="Xu W."/>
            <person name="Pan J."/>
            <person name="Luo Z.H."/>
            <person name="Li M."/>
        </authorList>
    </citation>
    <scope>NUCLEOTIDE SEQUENCE [LARGE SCALE GENOMIC DNA]</scope>
    <source>
        <strain evidence="24">SpSt-210</strain>
    </source>
</reference>
<evidence type="ECO:0000256" key="20">
    <source>
        <dbReference type="ARBA" id="ARBA00049035"/>
    </source>
</evidence>
<comment type="catalytic activity">
    <reaction evidence="20">
        <text>(6R)-5,10-methylenetetrahydrofolyl-(gamma-L-Glu)(n) + L-glutamate + ATP = (6R)-5,10-methylenetetrahydrofolyl-(gamma-L-Glu)(n+1) + ADP + phosphate + H(+)</text>
        <dbReference type="Rhea" id="RHEA:51912"/>
        <dbReference type="Rhea" id="RHEA-COMP:13257"/>
        <dbReference type="Rhea" id="RHEA-COMP:13258"/>
        <dbReference type="ChEBI" id="CHEBI:15378"/>
        <dbReference type="ChEBI" id="CHEBI:29985"/>
        <dbReference type="ChEBI" id="CHEBI:30616"/>
        <dbReference type="ChEBI" id="CHEBI:43474"/>
        <dbReference type="ChEBI" id="CHEBI:136572"/>
        <dbReference type="ChEBI" id="CHEBI:456216"/>
        <dbReference type="EC" id="6.3.2.17"/>
    </reaction>
</comment>
<dbReference type="EMBL" id="DSIY01000070">
    <property type="protein sequence ID" value="HEG90436.1"/>
    <property type="molecule type" value="Genomic_DNA"/>
</dbReference>
<evidence type="ECO:0000256" key="7">
    <source>
        <dbReference type="ARBA" id="ARBA00013025"/>
    </source>
</evidence>
<dbReference type="PANTHER" id="PTHR11136:SF0">
    <property type="entry name" value="DIHYDROFOLATE SYNTHETASE-RELATED"/>
    <property type="match status" value="1"/>
</dbReference>
<dbReference type="InterPro" id="IPR013221">
    <property type="entry name" value="Mur_ligase_cen"/>
</dbReference>
<evidence type="ECO:0000256" key="15">
    <source>
        <dbReference type="ARBA" id="ARBA00030048"/>
    </source>
</evidence>
<evidence type="ECO:0000256" key="12">
    <source>
        <dbReference type="ARBA" id="ARBA00022840"/>
    </source>
</evidence>
<keyword evidence="10" id="KW-0479">Metal-binding</keyword>
<evidence type="ECO:0000259" key="22">
    <source>
        <dbReference type="Pfam" id="PF02875"/>
    </source>
</evidence>
<comment type="caution">
    <text evidence="24">The sequence shown here is derived from an EMBL/GenBank/DDBJ whole genome shotgun (WGS) entry which is preliminary data.</text>
</comment>
<proteinExistence type="inferred from homology"/>
<keyword evidence="11" id="KW-0547">Nucleotide-binding</keyword>
<comment type="pathway">
    <text evidence="4">Cofactor biosynthesis; tetrahydrofolylpolyglutamate biosynthesis.</text>
</comment>
<comment type="catalytic activity">
    <reaction evidence="18">
        <text>(6S)-5,6,7,8-tetrahydrofolyl-(gamma-L-Glu)(n) + L-glutamate + ATP = (6S)-5,6,7,8-tetrahydrofolyl-(gamma-L-Glu)(n+1) + ADP + phosphate + H(+)</text>
        <dbReference type="Rhea" id="RHEA:10580"/>
        <dbReference type="Rhea" id="RHEA-COMP:14738"/>
        <dbReference type="Rhea" id="RHEA-COMP:14740"/>
        <dbReference type="ChEBI" id="CHEBI:15378"/>
        <dbReference type="ChEBI" id="CHEBI:29985"/>
        <dbReference type="ChEBI" id="CHEBI:30616"/>
        <dbReference type="ChEBI" id="CHEBI:43474"/>
        <dbReference type="ChEBI" id="CHEBI:141005"/>
        <dbReference type="ChEBI" id="CHEBI:456216"/>
        <dbReference type="EC" id="6.3.2.17"/>
    </reaction>
</comment>
<dbReference type="SUPFAM" id="SSF53623">
    <property type="entry name" value="MurD-like peptide ligases, catalytic domain"/>
    <property type="match status" value="1"/>
</dbReference>